<evidence type="ECO:0000256" key="4">
    <source>
        <dbReference type="ARBA" id="ARBA00022989"/>
    </source>
</evidence>
<gene>
    <name evidence="7" type="ORF">C3K47_01870</name>
</gene>
<protein>
    <submittedName>
        <fullName evidence="7">Polysaccharide biosynthesis protein</fullName>
    </submittedName>
</protein>
<feature type="transmembrane region" description="Helical" evidence="6">
    <location>
        <begin position="152"/>
        <end position="174"/>
    </location>
</feature>
<evidence type="ECO:0000256" key="5">
    <source>
        <dbReference type="ARBA" id="ARBA00023136"/>
    </source>
</evidence>
<feature type="transmembrane region" description="Helical" evidence="6">
    <location>
        <begin position="39"/>
        <end position="62"/>
    </location>
</feature>
<dbReference type="Pfam" id="PF01943">
    <property type="entry name" value="Polysacc_synt"/>
    <property type="match status" value="1"/>
</dbReference>
<keyword evidence="4 6" id="KW-1133">Transmembrane helix</keyword>
<name>A0A2S5AAK8_9SPHI</name>
<dbReference type="InterPro" id="IPR050833">
    <property type="entry name" value="Poly_Biosynth_Transport"/>
</dbReference>
<dbReference type="Proteomes" id="UP000236893">
    <property type="component" value="Unassembled WGS sequence"/>
</dbReference>
<dbReference type="RefSeq" id="WP_103787369.1">
    <property type="nucleotide sequence ID" value="NZ_PQVF01000001.1"/>
</dbReference>
<dbReference type="OrthoDB" id="9814608at2"/>
<evidence type="ECO:0000313" key="7">
    <source>
        <dbReference type="EMBL" id="POY39267.1"/>
    </source>
</evidence>
<feature type="transmembrane region" description="Helical" evidence="6">
    <location>
        <begin position="434"/>
        <end position="451"/>
    </location>
</feature>
<feature type="transmembrane region" description="Helical" evidence="6">
    <location>
        <begin position="457"/>
        <end position="473"/>
    </location>
</feature>
<dbReference type="PANTHER" id="PTHR30250:SF11">
    <property type="entry name" value="O-ANTIGEN TRANSPORTER-RELATED"/>
    <property type="match status" value="1"/>
</dbReference>
<evidence type="ECO:0000313" key="8">
    <source>
        <dbReference type="Proteomes" id="UP000236893"/>
    </source>
</evidence>
<accession>A0A2S5AAK8</accession>
<dbReference type="EMBL" id="PQVF01000001">
    <property type="protein sequence ID" value="POY39267.1"/>
    <property type="molecule type" value="Genomic_DNA"/>
</dbReference>
<feature type="transmembrane region" description="Helical" evidence="6">
    <location>
        <begin position="226"/>
        <end position="248"/>
    </location>
</feature>
<feature type="transmembrane region" description="Helical" evidence="6">
    <location>
        <begin position="121"/>
        <end position="140"/>
    </location>
</feature>
<evidence type="ECO:0000256" key="2">
    <source>
        <dbReference type="ARBA" id="ARBA00022475"/>
    </source>
</evidence>
<feature type="transmembrane region" description="Helical" evidence="6">
    <location>
        <begin position="268"/>
        <end position="289"/>
    </location>
</feature>
<reference evidence="7 8" key="1">
    <citation type="submission" date="2018-01" db="EMBL/GenBank/DDBJ databases">
        <authorList>
            <person name="Gaut B.S."/>
            <person name="Morton B.R."/>
            <person name="Clegg M.T."/>
            <person name="Duvall M.R."/>
        </authorList>
    </citation>
    <scope>NUCLEOTIDE SEQUENCE [LARGE SCALE GENOMIC DNA]</scope>
    <source>
        <strain evidence="7 8">HR-AV</strain>
    </source>
</reference>
<dbReference type="InterPro" id="IPR002797">
    <property type="entry name" value="Polysacc_synth"/>
</dbReference>
<proteinExistence type="predicted"/>
<feature type="transmembrane region" description="Helical" evidence="6">
    <location>
        <begin position="341"/>
        <end position="363"/>
    </location>
</feature>
<keyword evidence="2" id="KW-1003">Cell membrane</keyword>
<dbReference type="AlphaFoldDB" id="A0A2S5AAK8"/>
<feature type="transmembrane region" description="Helical" evidence="6">
    <location>
        <begin position="83"/>
        <end position="101"/>
    </location>
</feature>
<comment type="caution">
    <text evidence="7">The sequence shown here is derived from an EMBL/GenBank/DDBJ whole genome shotgun (WGS) entry which is preliminary data.</text>
</comment>
<evidence type="ECO:0000256" key="1">
    <source>
        <dbReference type="ARBA" id="ARBA00004651"/>
    </source>
</evidence>
<evidence type="ECO:0000256" key="3">
    <source>
        <dbReference type="ARBA" id="ARBA00022692"/>
    </source>
</evidence>
<evidence type="ECO:0000256" key="6">
    <source>
        <dbReference type="SAM" id="Phobius"/>
    </source>
</evidence>
<dbReference type="GO" id="GO:0005886">
    <property type="term" value="C:plasma membrane"/>
    <property type="evidence" value="ECO:0007669"/>
    <property type="project" value="UniProtKB-SubCell"/>
</dbReference>
<feature type="transmembrane region" description="Helical" evidence="6">
    <location>
        <begin position="310"/>
        <end position="329"/>
    </location>
</feature>
<dbReference type="PANTHER" id="PTHR30250">
    <property type="entry name" value="PST FAMILY PREDICTED COLANIC ACID TRANSPORTER"/>
    <property type="match status" value="1"/>
</dbReference>
<keyword evidence="5 6" id="KW-0472">Membrane</keyword>
<organism evidence="7 8">
    <name type="scientific">Solitalea longa</name>
    <dbReference type="NCBI Taxonomy" id="2079460"/>
    <lineage>
        <taxon>Bacteria</taxon>
        <taxon>Pseudomonadati</taxon>
        <taxon>Bacteroidota</taxon>
        <taxon>Sphingobacteriia</taxon>
        <taxon>Sphingobacteriales</taxon>
        <taxon>Sphingobacteriaceae</taxon>
        <taxon>Solitalea</taxon>
    </lineage>
</organism>
<feature type="transmembrane region" description="Helical" evidence="6">
    <location>
        <begin position="194"/>
        <end position="214"/>
    </location>
</feature>
<keyword evidence="3 6" id="KW-0812">Transmembrane</keyword>
<feature type="transmembrane region" description="Helical" evidence="6">
    <location>
        <begin position="12"/>
        <end position="33"/>
    </location>
</feature>
<sequence>MSVLKKFVGQTAIYGLSNIATRILNFFLTPIYTKIYSQAVYGIFTTLYSWASIVNAILAFGMETTYFRFLGKEKDKEKVYSNSFWGVTAVAIAFLVLGLSSSQYIANWLQSDNTSIDYLPFVRYFIWILAIDAVCVIPFAKLRADDRATRYAMVKIVNIGTFIGLNLFFIFVVPLMIKKQLPGYQLFINVQHNWVGYVFLANLIASIITLLLLLPEILKVKFQFSTELLSTMLSYSWPILVANLSFIINENLDKILLDRYLDPKEVGIYGACCKLSIFMNIFIQAFRLGAEPFFFSHAKNANAPKTYATIMHYFIIVVCIINVGLMANIDILKHFIGSSFWVGLPVVPILLFAYVCLGIYMNLSVWYKLSDQTKYGLYISAVGAFITIALNILFIPKFSYIASAWTSLFAYMAMMILSYVLGQRNYPIPYQLKEALIYMSLSAVAVIVLQLGFHNNIFIGNLFVILFLGFVFMKEKDNFKKLIKA</sequence>
<feature type="transmembrane region" description="Helical" evidence="6">
    <location>
        <begin position="400"/>
        <end position="422"/>
    </location>
</feature>
<comment type="subcellular location">
    <subcellularLocation>
        <location evidence="1">Cell membrane</location>
        <topology evidence="1">Multi-pass membrane protein</topology>
    </subcellularLocation>
</comment>
<feature type="transmembrane region" description="Helical" evidence="6">
    <location>
        <begin position="375"/>
        <end position="394"/>
    </location>
</feature>
<keyword evidence="8" id="KW-1185">Reference proteome</keyword>